<organism evidence="3">
    <name type="scientific">Naegleria gruberi</name>
    <name type="common">Amoeba</name>
    <dbReference type="NCBI Taxonomy" id="5762"/>
    <lineage>
        <taxon>Eukaryota</taxon>
        <taxon>Discoba</taxon>
        <taxon>Heterolobosea</taxon>
        <taxon>Tetramitia</taxon>
        <taxon>Eutetramitia</taxon>
        <taxon>Vahlkampfiidae</taxon>
        <taxon>Naegleria</taxon>
    </lineage>
</organism>
<dbReference type="Proteomes" id="UP000006671">
    <property type="component" value="Unassembled WGS sequence"/>
</dbReference>
<feature type="domain" description="DUF4116" evidence="1">
    <location>
        <begin position="425"/>
        <end position="465"/>
    </location>
</feature>
<evidence type="ECO:0000313" key="3">
    <source>
        <dbReference type="Proteomes" id="UP000006671"/>
    </source>
</evidence>
<name>D2V596_NAEGR</name>
<dbReference type="Pfam" id="PF13475">
    <property type="entry name" value="DUF4116"/>
    <property type="match status" value="6"/>
</dbReference>
<dbReference type="VEuPathDB" id="AmoebaDB:NAEGRDRAFT_46815"/>
<accession>D2V596</accession>
<feature type="domain" description="DUF4116" evidence="1">
    <location>
        <begin position="373"/>
        <end position="421"/>
    </location>
</feature>
<dbReference type="InParanoid" id="D2V596"/>
<proteinExistence type="predicted"/>
<sequence length="612" mass="69867">MSKKNPKKMSSIATTVHLVDFHPTLTCNHLHLFRQFMMQTQSRKSTFLRLRTDALLLGGYHLRTLRILLSQVEDEFRKELLDDEQVMSKYVDFDGRLYFWASDRLKDDFNFIKRAVQQNGMLILSINEGHLSRDLMMTAVQEDGLAIKAGFDSDLEICRQAVKSNGLAFDYISGDMVNNEIANLAFDDNPFDDRCSYLITDEHVRNKVALHCGILTNDVGSNFRKEIIEEVLKISPFSQHYLYQFNNLSEDEIFDLTKIAIQYAGDVDEIIRLDDFTIEQCEELVKYEGNILGLIEDEDQTREMIQSAVRNCGTSLNFANKELVDDEIILDAIKQDPQAIQFTKYDSNFILDRVRENGEVLAHIHEEQQFGEDREIVLAAVSNYGMALGYASGELQDDEEIVMAAVSNCGVALEFADNRLRGRPDFVLKAVSENGLALEFALIQNEEIVTTALNQCVFAFSFVEPQWVTKEIAIMAIKRCPYLFKEENMLHVRDREVTLCAVAGFGGNLQFAADEFKSDSEVVMIAVSNCGSTLSEADEDLQDDYEIVKAAIMNNPSSLDFASDRLKLDWSLLRLYKELQDADLFILNSWEDEFGSTLKRYREEEDDLLEGR</sequence>
<dbReference type="AlphaFoldDB" id="D2V596"/>
<keyword evidence="3" id="KW-1185">Reference proteome</keyword>
<evidence type="ECO:0000259" key="1">
    <source>
        <dbReference type="Pfam" id="PF13475"/>
    </source>
</evidence>
<feature type="domain" description="DUF4116" evidence="1">
    <location>
        <begin position="302"/>
        <end position="342"/>
    </location>
</feature>
<dbReference type="InterPro" id="IPR025197">
    <property type="entry name" value="DUF4116"/>
</dbReference>
<dbReference type="EMBL" id="GG738852">
    <property type="protein sequence ID" value="EFC48072.1"/>
    <property type="molecule type" value="Genomic_DNA"/>
</dbReference>
<gene>
    <name evidence="2" type="ORF">NAEGRDRAFT_46815</name>
</gene>
<feature type="domain" description="DUF4116" evidence="1">
    <location>
        <begin position="133"/>
        <end position="173"/>
    </location>
</feature>
<dbReference type="GeneID" id="8849685"/>
<evidence type="ECO:0000313" key="2">
    <source>
        <dbReference type="EMBL" id="EFC48072.1"/>
    </source>
</evidence>
<feature type="domain" description="DUF4116" evidence="1">
    <location>
        <begin position="519"/>
        <end position="567"/>
    </location>
</feature>
<feature type="domain" description="DUF4116" evidence="1">
    <location>
        <begin position="83"/>
        <end position="125"/>
    </location>
</feature>
<reference evidence="2 3" key="1">
    <citation type="journal article" date="2010" name="Cell">
        <title>The genome of Naegleria gruberi illuminates early eukaryotic versatility.</title>
        <authorList>
            <person name="Fritz-Laylin L.K."/>
            <person name="Prochnik S.E."/>
            <person name="Ginger M.L."/>
            <person name="Dacks J.B."/>
            <person name="Carpenter M.L."/>
            <person name="Field M.C."/>
            <person name="Kuo A."/>
            <person name="Paredez A."/>
            <person name="Chapman J."/>
            <person name="Pham J."/>
            <person name="Shu S."/>
            <person name="Neupane R."/>
            <person name="Cipriano M."/>
            <person name="Mancuso J."/>
            <person name="Tu H."/>
            <person name="Salamov A."/>
            <person name="Lindquist E."/>
            <person name="Shapiro H."/>
            <person name="Lucas S."/>
            <person name="Grigoriev I.V."/>
            <person name="Cande W.Z."/>
            <person name="Fulton C."/>
            <person name="Rokhsar D.S."/>
            <person name="Dawson S.C."/>
        </authorList>
    </citation>
    <scope>NUCLEOTIDE SEQUENCE [LARGE SCALE GENOMIC DNA]</scope>
    <source>
        <strain evidence="2 3">NEG-M</strain>
    </source>
</reference>
<protein>
    <submittedName>
        <fullName evidence="2">Predicted protein</fullName>
    </submittedName>
</protein>
<dbReference type="KEGG" id="ngr:NAEGRDRAFT_46815"/>
<dbReference type="RefSeq" id="XP_002680816.1">
    <property type="nucleotide sequence ID" value="XM_002680770.1"/>
</dbReference>